<evidence type="ECO:0000256" key="1">
    <source>
        <dbReference type="SAM" id="MobiDB-lite"/>
    </source>
</evidence>
<gene>
    <name evidence="2" type="ORF">LOC62_01G000956</name>
</gene>
<keyword evidence="3" id="KW-1185">Reference proteome</keyword>
<evidence type="ECO:0000313" key="3">
    <source>
        <dbReference type="Proteomes" id="UP000827549"/>
    </source>
</evidence>
<evidence type="ECO:0000313" key="2">
    <source>
        <dbReference type="EMBL" id="WOO77369.1"/>
    </source>
</evidence>
<feature type="region of interest" description="Disordered" evidence="1">
    <location>
        <begin position="19"/>
        <end position="42"/>
    </location>
</feature>
<organism evidence="2 3">
    <name type="scientific">Vanrija pseudolonga</name>
    <dbReference type="NCBI Taxonomy" id="143232"/>
    <lineage>
        <taxon>Eukaryota</taxon>
        <taxon>Fungi</taxon>
        <taxon>Dikarya</taxon>
        <taxon>Basidiomycota</taxon>
        <taxon>Agaricomycotina</taxon>
        <taxon>Tremellomycetes</taxon>
        <taxon>Trichosporonales</taxon>
        <taxon>Trichosporonaceae</taxon>
        <taxon>Vanrija</taxon>
    </lineage>
</organism>
<accession>A0AAF1BIN3</accession>
<feature type="compositionally biased region" description="Low complexity" evidence="1">
    <location>
        <begin position="19"/>
        <end position="34"/>
    </location>
</feature>
<name>A0AAF1BIN3_9TREE</name>
<protein>
    <submittedName>
        <fullName evidence="2">Uncharacterized protein</fullName>
    </submittedName>
</protein>
<dbReference type="EMBL" id="CP086714">
    <property type="protein sequence ID" value="WOO77369.1"/>
    <property type="molecule type" value="Genomic_DNA"/>
</dbReference>
<dbReference type="GeneID" id="87804214"/>
<proteinExistence type="predicted"/>
<dbReference type="AlphaFoldDB" id="A0AAF1BIN3"/>
<dbReference type="RefSeq" id="XP_062623401.1">
    <property type="nucleotide sequence ID" value="XM_062767417.1"/>
</dbReference>
<reference evidence="2" key="1">
    <citation type="submission" date="2023-10" db="EMBL/GenBank/DDBJ databases">
        <authorList>
            <person name="Noh H."/>
        </authorList>
    </citation>
    <scope>NUCLEOTIDE SEQUENCE</scope>
    <source>
        <strain evidence="2">DUCC4014</strain>
    </source>
</reference>
<sequence>MMQQALRRPATAATVRAALATTPTARASSSTTTPRPKKPSPYRLPHLPAFLSAFAPLHASGWRLGHLPSPLGSDAGEGGSTHGAGSDMLSGADLQGRVLVRAYGFPATRDGWRGLAALAADITRAVEAQDHHPAITIAPLADLPLGMREHVDDADVDGAPAPGYVLHLATHTHTPLPPLPLDSDGAAPAIVFEGKPRPGVTGKDLRLADAVEKLWLARSGPQDEV</sequence>
<dbReference type="Proteomes" id="UP000827549">
    <property type="component" value="Chromosome 1"/>
</dbReference>